<dbReference type="InterPro" id="IPR036259">
    <property type="entry name" value="MFS_trans_sf"/>
</dbReference>
<evidence type="ECO:0000256" key="1">
    <source>
        <dbReference type="ARBA" id="ARBA00004651"/>
    </source>
</evidence>
<comment type="subcellular location">
    <subcellularLocation>
        <location evidence="1">Cell membrane</location>
        <topology evidence="1">Multi-pass membrane protein</topology>
    </subcellularLocation>
</comment>
<keyword evidence="9" id="KW-1185">Reference proteome</keyword>
<feature type="compositionally biased region" description="Basic residues" evidence="6">
    <location>
        <begin position="160"/>
        <end position="169"/>
    </location>
</feature>
<dbReference type="Gene3D" id="1.20.1250.20">
    <property type="entry name" value="MFS general substrate transporter like domains"/>
    <property type="match status" value="1"/>
</dbReference>
<feature type="compositionally biased region" description="Low complexity" evidence="6">
    <location>
        <begin position="142"/>
        <end position="159"/>
    </location>
</feature>
<gene>
    <name evidence="8" type="ORF">DPM12_03745</name>
</gene>
<dbReference type="GO" id="GO:0022857">
    <property type="term" value="F:transmembrane transporter activity"/>
    <property type="evidence" value="ECO:0007669"/>
    <property type="project" value="InterPro"/>
</dbReference>
<accession>A0A329R048</accession>
<feature type="transmembrane region" description="Helical" evidence="7">
    <location>
        <begin position="537"/>
        <end position="561"/>
    </location>
</feature>
<keyword evidence="3 7" id="KW-0812">Transmembrane</keyword>
<protein>
    <submittedName>
        <fullName evidence="8">MFS transporter</fullName>
    </submittedName>
</protein>
<dbReference type="SUPFAM" id="SSF103473">
    <property type="entry name" value="MFS general substrate transporter"/>
    <property type="match status" value="1"/>
</dbReference>
<feature type="transmembrane region" description="Helical" evidence="7">
    <location>
        <begin position="399"/>
        <end position="416"/>
    </location>
</feature>
<feature type="transmembrane region" description="Helical" evidence="7">
    <location>
        <begin position="221"/>
        <end position="239"/>
    </location>
</feature>
<evidence type="ECO:0000256" key="4">
    <source>
        <dbReference type="ARBA" id="ARBA00022989"/>
    </source>
</evidence>
<feature type="transmembrane region" description="Helical" evidence="7">
    <location>
        <begin position="463"/>
        <end position="489"/>
    </location>
</feature>
<keyword evidence="5 7" id="KW-0472">Membrane</keyword>
<evidence type="ECO:0000313" key="8">
    <source>
        <dbReference type="EMBL" id="RAW17965.1"/>
    </source>
</evidence>
<feature type="transmembrane region" description="Helical" evidence="7">
    <location>
        <begin position="428"/>
        <end position="451"/>
    </location>
</feature>
<feature type="region of interest" description="Disordered" evidence="6">
    <location>
        <begin position="46"/>
        <end position="174"/>
    </location>
</feature>
<dbReference type="Proteomes" id="UP000250462">
    <property type="component" value="Unassembled WGS sequence"/>
</dbReference>
<evidence type="ECO:0000256" key="3">
    <source>
        <dbReference type="ARBA" id="ARBA00022692"/>
    </source>
</evidence>
<keyword evidence="2" id="KW-1003">Cell membrane</keyword>
<comment type="caution">
    <text evidence="8">The sequence shown here is derived from an EMBL/GenBank/DDBJ whole genome shotgun (WGS) entry which is preliminary data.</text>
</comment>
<reference evidence="8 9" key="1">
    <citation type="submission" date="2018-06" db="EMBL/GenBank/DDBJ databases">
        <title>Phytoactinopolyspora halophila sp. nov., a novel halophilic actinomycete isolated from a saline soil in China.</title>
        <authorList>
            <person name="Tang S.-K."/>
        </authorList>
    </citation>
    <scope>NUCLEOTIDE SEQUENCE [LARGE SCALE GENOMIC DNA]</scope>
    <source>
        <strain evidence="8 9">YIM 96934</strain>
    </source>
</reference>
<dbReference type="PANTHER" id="PTHR23513:SF18">
    <property type="entry name" value="INTEGRAL MEMBRANE PROTEIN"/>
    <property type="match status" value="1"/>
</dbReference>
<evidence type="ECO:0000256" key="2">
    <source>
        <dbReference type="ARBA" id="ARBA00022475"/>
    </source>
</evidence>
<organism evidence="8 9">
    <name type="scientific">Phytoactinopolyspora halophila</name>
    <dbReference type="NCBI Taxonomy" id="1981511"/>
    <lineage>
        <taxon>Bacteria</taxon>
        <taxon>Bacillati</taxon>
        <taxon>Actinomycetota</taxon>
        <taxon>Actinomycetes</taxon>
        <taxon>Jiangellales</taxon>
        <taxon>Jiangellaceae</taxon>
        <taxon>Phytoactinopolyspora</taxon>
    </lineage>
</organism>
<evidence type="ECO:0000256" key="5">
    <source>
        <dbReference type="ARBA" id="ARBA00023136"/>
    </source>
</evidence>
<keyword evidence="4 7" id="KW-1133">Transmembrane helix</keyword>
<evidence type="ECO:0000313" key="9">
    <source>
        <dbReference type="Proteomes" id="UP000250462"/>
    </source>
</evidence>
<dbReference type="Pfam" id="PF07690">
    <property type="entry name" value="MFS_1"/>
    <property type="match status" value="1"/>
</dbReference>
<dbReference type="PANTHER" id="PTHR23513">
    <property type="entry name" value="INTEGRAL MEMBRANE EFFLUX PROTEIN-RELATED"/>
    <property type="match status" value="1"/>
</dbReference>
<evidence type="ECO:0000256" key="6">
    <source>
        <dbReference type="SAM" id="MobiDB-lite"/>
    </source>
</evidence>
<dbReference type="InterPro" id="IPR011701">
    <property type="entry name" value="MFS"/>
</dbReference>
<name>A0A329R048_9ACTN</name>
<feature type="compositionally biased region" description="Basic and acidic residues" evidence="6">
    <location>
        <begin position="105"/>
        <end position="120"/>
    </location>
</feature>
<sequence length="582" mass="60562">MGEHALILGPVSQMLTDCVGAAGLVGDGARLLDGRLDDGIGLWRAGTAGSGAHESPVSQIASRDGIRTRKGCGRPNSRGILSCRGRRMRLDGDVSEVPPPSRGTGDADERHGPPAPHADDEPTQPAPPRGDGPQGRSRARRVGGVSARAAKKAAAGTARVTRHGAGRLHRAAEAKGAGQTGLSRLIELNALSAFADALVMIALAGTLFFTVPTDEARGNVALYLALTMAPFAIVAPLIGPFLDRFSHGRRWAIGLTAAVRGFLAWIAADAVLDTGVWLYPAALGILVGQKAYAVTRAAAVPRLLPAEITLVSANSRLQLAATFGTMLGAPLGLGLAQIGDDWPLRAAFVAYAGVTILATLLSKQVDSSVDETKAQFRQKKPGRRFSVGGAVVRALRANAALRFYSGFLIMFFAFVLREEPVGGLDGFFLLGIVAAAAWVGSAGGTSFGAFVRSRSPDTANLVLAGLAAVVAVVAAIWWSLATVMVAALMAGFGQQLGRLCLDAIIQREVADRMRSNTFARSETSLQLSWVLGGGVGIMLPLLPPLGMGIVAGVLVAGLVWATRIRPKSLTDTEGTSTQDRAE</sequence>
<proteinExistence type="predicted"/>
<feature type="transmembrane region" description="Helical" evidence="7">
    <location>
        <begin position="188"/>
        <end position="209"/>
    </location>
</feature>
<evidence type="ECO:0000256" key="7">
    <source>
        <dbReference type="SAM" id="Phobius"/>
    </source>
</evidence>
<dbReference type="GO" id="GO:0005886">
    <property type="term" value="C:plasma membrane"/>
    <property type="evidence" value="ECO:0007669"/>
    <property type="project" value="UniProtKB-SubCell"/>
</dbReference>
<dbReference type="EMBL" id="QMIG01000002">
    <property type="protein sequence ID" value="RAW17965.1"/>
    <property type="molecule type" value="Genomic_DNA"/>
</dbReference>
<dbReference type="AlphaFoldDB" id="A0A329R048"/>